<protein>
    <submittedName>
        <fullName evidence="1">Uncharacterized protein</fullName>
    </submittedName>
</protein>
<keyword evidence="3" id="KW-1185">Reference proteome</keyword>
<dbReference type="Gene3D" id="3.40.970.10">
    <property type="entry name" value="Ribonuclease H1, N-terminal domain"/>
    <property type="match status" value="1"/>
</dbReference>
<evidence type="ECO:0000313" key="3">
    <source>
        <dbReference type="Proteomes" id="UP001194468"/>
    </source>
</evidence>
<dbReference type="EMBL" id="WHUW01000007">
    <property type="protein sequence ID" value="KAF8444152.1"/>
    <property type="molecule type" value="Genomic_DNA"/>
</dbReference>
<organism evidence="1 3">
    <name type="scientific">Boletus edulis BED1</name>
    <dbReference type="NCBI Taxonomy" id="1328754"/>
    <lineage>
        <taxon>Eukaryota</taxon>
        <taxon>Fungi</taxon>
        <taxon>Dikarya</taxon>
        <taxon>Basidiomycota</taxon>
        <taxon>Agaricomycotina</taxon>
        <taxon>Agaricomycetes</taxon>
        <taxon>Agaricomycetidae</taxon>
        <taxon>Boletales</taxon>
        <taxon>Boletineae</taxon>
        <taxon>Boletaceae</taxon>
        <taxon>Boletoideae</taxon>
        <taxon>Boletus</taxon>
    </lineage>
</organism>
<proteinExistence type="predicted"/>
<evidence type="ECO:0000313" key="2">
    <source>
        <dbReference type="EMBL" id="KAF8444152.1"/>
    </source>
</evidence>
<comment type="caution">
    <text evidence="1">The sequence shown here is derived from an EMBL/GenBank/DDBJ whole genome shotgun (WGS) entry which is preliminary data.</text>
</comment>
<name>A0AAD4BH42_BOLED</name>
<feature type="non-terminal residue" evidence="1">
    <location>
        <position position="1"/>
    </location>
</feature>
<evidence type="ECO:0000313" key="1">
    <source>
        <dbReference type="EMBL" id="KAF8429925.1"/>
    </source>
</evidence>
<accession>A0AAD4BH42</accession>
<reference evidence="1" key="1">
    <citation type="submission" date="2019-10" db="EMBL/GenBank/DDBJ databases">
        <authorList>
            <consortium name="DOE Joint Genome Institute"/>
            <person name="Kuo A."/>
            <person name="Miyauchi S."/>
            <person name="Kiss E."/>
            <person name="Drula E."/>
            <person name="Kohler A."/>
            <person name="Sanchez-Garcia M."/>
            <person name="Andreopoulos B."/>
            <person name="Barry K.W."/>
            <person name="Bonito G."/>
            <person name="Buee M."/>
            <person name="Carver A."/>
            <person name="Chen C."/>
            <person name="Cichocki N."/>
            <person name="Clum A."/>
            <person name="Culley D."/>
            <person name="Crous P.W."/>
            <person name="Fauchery L."/>
            <person name="Girlanda M."/>
            <person name="Hayes R."/>
            <person name="Keri Z."/>
            <person name="LaButti K."/>
            <person name="Lipzen A."/>
            <person name="Lombard V."/>
            <person name="Magnuson J."/>
            <person name="Maillard F."/>
            <person name="Morin E."/>
            <person name="Murat C."/>
            <person name="Nolan M."/>
            <person name="Ohm R."/>
            <person name="Pangilinan J."/>
            <person name="Pereira M."/>
            <person name="Perotto S."/>
            <person name="Peter M."/>
            <person name="Riley R."/>
            <person name="Sitrit Y."/>
            <person name="Stielow B."/>
            <person name="Szollosi G."/>
            <person name="Zifcakova L."/>
            <person name="Stursova M."/>
            <person name="Spatafora J.W."/>
            <person name="Tedersoo L."/>
            <person name="Vaario L.-M."/>
            <person name="Yamada A."/>
            <person name="Yan M."/>
            <person name="Wang P."/>
            <person name="Xu J."/>
            <person name="Bruns T."/>
            <person name="Baldrian P."/>
            <person name="Vilgalys R."/>
            <person name="Henrissat B."/>
            <person name="Grigoriev I.V."/>
            <person name="Hibbett D."/>
            <person name="Nagy L.G."/>
            <person name="Martin F.M."/>
        </authorList>
    </citation>
    <scope>NUCLEOTIDE SEQUENCE</scope>
    <source>
        <strain evidence="1">BED1</strain>
    </source>
</reference>
<dbReference type="InterPro" id="IPR037056">
    <property type="entry name" value="RNase_H1_N_sf"/>
</dbReference>
<dbReference type="AlphaFoldDB" id="A0AAD4BH42"/>
<sequence length="108" mass="11900">PTPGLPATVVAVDPTGPHLLWIPGALTVDGRRQQMYNGFLYDIPHEEETGQLYLITRGRRVGIFVSWAHTSPYVTGVSFATCLKVNSLDEGIACMMEAIDLKEARWLA</sequence>
<gene>
    <name evidence="2" type="ORF">L210DRAFT_3395232</name>
    <name evidence="1" type="ORF">L210DRAFT_3418298</name>
</gene>
<dbReference type="Proteomes" id="UP001194468">
    <property type="component" value="Unassembled WGS sequence"/>
</dbReference>
<dbReference type="EMBL" id="WHUW01000064">
    <property type="protein sequence ID" value="KAF8429925.1"/>
    <property type="molecule type" value="Genomic_DNA"/>
</dbReference>
<reference evidence="1" key="2">
    <citation type="journal article" date="2020" name="Nat. Commun.">
        <title>Large-scale genome sequencing of mycorrhizal fungi provides insights into the early evolution of symbiotic traits.</title>
        <authorList>
            <person name="Miyauchi S."/>
            <person name="Kiss E."/>
            <person name="Kuo A."/>
            <person name="Drula E."/>
            <person name="Kohler A."/>
            <person name="Sanchez-Garcia M."/>
            <person name="Morin E."/>
            <person name="Andreopoulos B."/>
            <person name="Barry K.W."/>
            <person name="Bonito G."/>
            <person name="Buee M."/>
            <person name="Carver A."/>
            <person name="Chen C."/>
            <person name="Cichocki N."/>
            <person name="Clum A."/>
            <person name="Culley D."/>
            <person name="Crous P.W."/>
            <person name="Fauchery L."/>
            <person name="Girlanda M."/>
            <person name="Hayes R.D."/>
            <person name="Keri Z."/>
            <person name="LaButti K."/>
            <person name="Lipzen A."/>
            <person name="Lombard V."/>
            <person name="Magnuson J."/>
            <person name="Maillard F."/>
            <person name="Murat C."/>
            <person name="Nolan M."/>
            <person name="Ohm R.A."/>
            <person name="Pangilinan J."/>
            <person name="Pereira M.F."/>
            <person name="Perotto S."/>
            <person name="Peter M."/>
            <person name="Pfister S."/>
            <person name="Riley R."/>
            <person name="Sitrit Y."/>
            <person name="Stielow J.B."/>
            <person name="Szollosi G."/>
            <person name="Zifcakova L."/>
            <person name="Stursova M."/>
            <person name="Spatafora J.W."/>
            <person name="Tedersoo L."/>
            <person name="Vaario L.M."/>
            <person name="Yamada A."/>
            <person name="Yan M."/>
            <person name="Wang P."/>
            <person name="Xu J."/>
            <person name="Bruns T."/>
            <person name="Baldrian P."/>
            <person name="Vilgalys R."/>
            <person name="Dunand C."/>
            <person name="Henrissat B."/>
            <person name="Grigoriev I.V."/>
            <person name="Hibbett D."/>
            <person name="Nagy L.G."/>
            <person name="Martin F.M."/>
        </authorList>
    </citation>
    <scope>NUCLEOTIDE SEQUENCE</scope>
    <source>
        <strain evidence="1">BED1</strain>
    </source>
</reference>